<comment type="caution">
    <text evidence="4">The sequence shown here is derived from an EMBL/GenBank/DDBJ whole genome shotgun (WGS) entry which is preliminary data.</text>
</comment>
<accession>K1TNE1</accession>
<dbReference type="SUPFAM" id="SSF52540">
    <property type="entry name" value="P-loop containing nucleoside triphosphate hydrolases"/>
    <property type="match status" value="1"/>
</dbReference>
<dbReference type="EMBL" id="AJWY01003667">
    <property type="protein sequence ID" value="EKC74672.1"/>
    <property type="molecule type" value="Genomic_DNA"/>
</dbReference>
<dbReference type="PROSITE" id="PS00905">
    <property type="entry name" value="GTP1_OBG"/>
    <property type="match status" value="1"/>
</dbReference>
<dbReference type="InterPro" id="IPR006074">
    <property type="entry name" value="GTP1-OBG_CS"/>
</dbReference>
<organism evidence="4">
    <name type="scientific">human gut metagenome</name>
    <dbReference type="NCBI Taxonomy" id="408170"/>
    <lineage>
        <taxon>unclassified sequences</taxon>
        <taxon>metagenomes</taxon>
        <taxon>organismal metagenomes</taxon>
    </lineage>
</organism>
<evidence type="ECO:0000256" key="1">
    <source>
        <dbReference type="ARBA" id="ARBA00022741"/>
    </source>
</evidence>
<dbReference type="Gene3D" id="3.40.50.300">
    <property type="entry name" value="P-loop containing nucleotide triphosphate hydrolases"/>
    <property type="match status" value="1"/>
</dbReference>
<dbReference type="InterPro" id="IPR045086">
    <property type="entry name" value="OBG_GTPase"/>
</dbReference>
<dbReference type="InterPro" id="IPR027417">
    <property type="entry name" value="P-loop_NTPase"/>
</dbReference>
<dbReference type="GO" id="GO:0005525">
    <property type="term" value="F:GTP binding"/>
    <property type="evidence" value="ECO:0007669"/>
    <property type="project" value="UniProtKB-KW"/>
</dbReference>
<gene>
    <name evidence="4" type="ORF">LEA_05629</name>
</gene>
<protein>
    <submittedName>
        <fullName evidence="4">Obg family GTPase CgtA</fullName>
    </submittedName>
</protein>
<dbReference type="PROSITE" id="PS51710">
    <property type="entry name" value="G_OBG"/>
    <property type="match status" value="1"/>
</dbReference>
<keyword evidence="1" id="KW-0547">Nucleotide-binding</keyword>
<evidence type="ECO:0000259" key="3">
    <source>
        <dbReference type="PROSITE" id="PS51710"/>
    </source>
</evidence>
<dbReference type="Pfam" id="PF01926">
    <property type="entry name" value="MMR_HSR1"/>
    <property type="match status" value="1"/>
</dbReference>
<dbReference type="PANTHER" id="PTHR11702:SF31">
    <property type="entry name" value="MITOCHONDRIAL RIBOSOME-ASSOCIATED GTPASE 2"/>
    <property type="match status" value="1"/>
</dbReference>
<keyword evidence="2" id="KW-0342">GTP-binding</keyword>
<name>K1TNE1_9ZZZZ</name>
<evidence type="ECO:0000256" key="2">
    <source>
        <dbReference type="ARBA" id="ARBA00023134"/>
    </source>
</evidence>
<reference evidence="4" key="1">
    <citation type="journal article" date="2013" name="Environ. Microbiol.">
        <title>Microbiota from the distal guts of lean and obese adolescents exhibit partial functional redundancy besides clear differences in community structure.</title>
        <authorList>
            <person name="Ferrer M."/>
            <person name="Ruiz A."/>
            <person name="Lanza F."/>
            <person name="Haange S.B."/>
            <person name="Oberbach A."/>
            <person name="Till H."/>
            <person name="Bargiela R."/>
            <person name="Campoy C."/>
            <person name="Segura M.T."/>
            <person name="Richter M."/>
            <person name="von Bergen M."/>
            <person name="Seifert J."/>
            <person name="Suarez A."/>
        </authorList>
    </citation>
    <scope>NUCLEOTIDE SEQUENCE</scope>
</reference>
<feature type="non-terminal residue" evidence="4">
    <location>
        <position position="1"/>
    </location>
</feature>
<dbReference type="InterPro" id="IPR031167">
    <property type="entry name" value="G_OBG"/>
</dbReference>
<dbReference type="GO" id="GO:0003924">
    <property type="term" value="F:GTPase activity"/>
    <property type="evidence" value="ECO:0007669"/>
    <property type="project" value="InterPro"/>
</dbReference>
<feature type="domain" description="OBG-type G" evidence="3">
    <location>
        <begin position="1"/>
        <end position="105"/>
    </location>
</feature>
<sequence>NYAFTTLEPNLGIVEVRDHKSFVMADIPGIIEGAHEGRGLGTRFLRHIERNSVLLFMIPADSDDIRRDYDILLGELTQYNPELLDKERLLAVTKCDMLDDGLLEELRAHSIVKKGNNVTTVASEAQTLIVKARPAAPTKSEIIVTQPSVIGGKGTIAGIADTMEYSTNNGINWTTGDGDDIGDIEPGTT</sequence>
<dbReference type="PANTHER" id="PTHR11702">
    <property type="entry name" value="DEVELOPMENTALLY REGULATED GTP-BINDING PROTEIN-RELATED"/>
    <property type="match status" value="1"/>
</dbReference>
<proteinExistence type="predicted"/>
<evidence type="ECO:0000313" key="4">
    <source>
        <dbReference type="EMBL" id="EKC74672.1"/>
    </source>
</evidence>
<dbReference type="AlphaFoldDB" id="K1TNE1"/>
<dbReference type="InterPro" id="IPR006073">
    <property type="entry name" value="GTP-bd"/>
</dbReference>
<dbReference type="PRINTS" id="PR00326">
    <property type="entry name" value="GTP1OBG"/>
</dbReference>